<comment type="cofactor">
    <cofactor evidence="1">
        <name>Mg(2+)</name>
        <dbReference type="ChEBI" id="CHEBI:18420"/>
    </cofactor>
</comment>
<dbReference type="InterPro" id="IPR008930">
    <property type="entry name" value="Terpenoid_cyclase/PrenylTrfase"/>
</dbReference>
<comment type="caution">
    <text evidence="11">The sequence shown here is derived from an EMBL/GenBank/DDBJ whole genome shotgun (WGS) entry which is preliminary data.</text>
</comment>
<dbReference type="InterPro" id="IPR008949">
    <property type="entry name" value="Isoprenoid_synthase_dom_sf"/>
</dbReference>
<gene>
    <name evidence="11" type="ORF">ACH5RR_027960</name>
</gene>
<dbReference type="Proteomes" id="UP001630127">
    <property type="component" value="Unassembled WGS sequence"/>
</dbReference>
<evidence type="ECO:0000256" key="5">
    <source>
        <dbReference type="ARBA" id="ARBA00023239"/>
    </source>
</evidence>
<dbReference type="EC" id="4.2.3.15" evidence="7"/>
<dbReference type="EMBL" id="JBJUIK010000012">
    <property type="protein sequence ID" value="KAL3508559.1"/>
    <property type="molecule type" value="Genomic_DNA"/>
</dbReference>
<evidence type="ECO:0000256" key="1">
    <source>
        <dbReference type="ARBA" id="ARBA00001946"/>
    </source>
</evidence>
<dbReference type="InterPro" id="IPR044814">
    <property type="entry name" value="Terpene_cyclase_plant_C1"/>
</dbReference>
<evidence type="ECO:0000256" key="7">
    <source>
        <dbReference type="ARBA" id="ARBA00066673"/>
    </source>
</evidence>
<dbReference type="Pfam" id="PF01397">
    <property type="entry name" value="Terpene_synth"/>
    <property type="match status" value="1"/>
</dbReference>
<evidence type="ECO:0000256" key="3">
    <source>
        <dbReference type="ARBA" id="ARBA00006333"/>
    </source>
</evidence>
<dbReference type="InterPro" id="IPR050148">
    <property type="entry name" value="Terpene_synthase-like"/>
</dbReference>
<dbReference type="AlphaFoldDB" id="A0ABD2YME1"/>
<dbReference type="FunFam" id="1.10.600.10:FF:000007">
    <property type="entry name" value="Isoprene synthase, chloroplastic"/>
    <property type="match status" value="1"/>
</dbReference>
<evidence type="ECO:0000256" key="6">
    <source>
        <dbReference type="ARBA" id="ARBA00052562"/>
    </source>
</evidence>
<protein>
    <recommendedName>
        <fullName evidence="7">myrcene synthase</fullName>
        <ecNumber evidence="7">4.2.3.15</ecNumber>
    </recommendedName>
</protein>
<dbReference type="GO" id="GO:0050551">
    <property type="term" value="F:myrcene synthase activity"/>
    <property type="evidence" value="ECO:0007669"/>
    <property type="project" value="UniProtKB-EC"/>
</dbReference>
<evidence type="ECO:0000256" key="4">
    <source>
        <dbReference type="ARBA" id="ARBA00022723"/>
    </source>
</evidence>
<evidence type="ECO:0000259" key="9">
    <source>
        <dbReference type="Pfam" id="PF01397"/>
    </source>
</evidence>
<dbReference type="InterPro" id="IPR036965">
    <property type="entry name" value="Terpene_synth_N_sf"/>
</dbReference>
<dbReference type="Gene3D" id="1.50.10.130">
    <property type="entry name" value="Terpene synthase, N-terminal domain"/>
    <property type="match status" value="1"/>
</dbReference>
<dbReference type="SUPFAM" id="SSF48576">
    <property type="entry name" value="Terpenoid synthases"/>
    <property type="match status" value="1"/>
</dbReference>
<accession>A0ABD2YME1</accession>
<dbReference type="SFLD" id="SFLDG01019">
    <property type="entry name" value="Terpene_Cyclase_Like_1_C_Termi"/>
    <property type="match status" value="1"/>
</dbReference>
<evidence type="ECO:0000256" key="2">
    <source>
        <dbReference type="ARBA" id="ARBA00004721"/>
    </source>
</evidence>
<name>A0ABD2YME1_9GENT</name>
<comment type="catalytic activity">
    <reaction evidence="6">
        <text>(2E)-geranyl diphosphate = beta-myrcene + diphosphate</text>
        <dbReference type="Rhea" id="RHEA:16965"/>
        <dbReference type="ChEBI" id="CHEBI:17221"/>
        <dbReference type="ChEBI" id="CHEBI:33019"/>
        <dbReference type="ChEBI" id="CHEBI:58057"/>
        <dbReference type="EC" id="4.2.3.15"/>
    </reaction>
    <physiologicalReaction direction="left-to-right" evidence="6">
        <dbReference type="Rhea" id="RHEA:16966"/>
    </physiologicalReaction>
</comment>
<comment type="similarity">
    <text evidence="3">Belongs to the terpene synthase family.</text>
</comment>
<dbReference type="PANTHER" id="PTHR31225">
    <property type="entry name" value="OS04G0344100 PROTEIN-RELATED"/>
    <property type="match status" value="1"/>
</dbReference>
<keyword evidence="4" id="KW-0479">Metal-binding</keyword>
<dbReference type="Gene3D" id="1.10.600.10">
    <property type="entry name" value="Farnesyl Diphosphate Synthase"/>
    <property type="match status" value="1"/>
</dbReference>
<keyword evidence="12" id="KW-1185">Reference proteome</keyword>
<comment type="pathway">
    <text evidence="2">Secondary metabolite biosynthesis; terpenoid biosynthesis.</text>
</comment>
<feature type="domain" description="Terpene synthase N-terminal" evidence="9">
    <location>
        <begin position="29"/>
        <end position="205"/>
    </location>
</feature>
<evidence type="ECO:0000259" key="10">
    <source>
        <dbReference type="Pfam" id="PF03936"/>
    </source>
</evidence>
<dbReference type="PANTHER" id="PTHR31225:SF221">
    <property type="entry name" value="(-)-GERMACRENE D SYNTHASE"/>
    <property type="match status" value="1"/>
</dbReference>
<keyword evidence="8" id="KW-0175">Coiled coil</keyword>
<dbReference type="Pfam" id="PF03936">
    <property type="entry name" value="Terpene_synth_C"/>
    <property type="match status" value="1"/>
</dbReference>
<feature type="coiled-coil region" evidence="8">
    <location>
        <begin position="38"/>
        <end position="65"/>
    </location>
</feature>
<dbReference type="CDD" id="cd00684">
    <property type="entry name" value="Terpene_cyclase_plant_C1"/>
    <property type="match status" value="1"/>
</dbReference>
<reference evidence="11 12" key="1">
    <citation type="submission" date="2024-11" db="EMBL/GenBank/DDBJ databases">
        <title>A near-complete genome assembly of Cinchona calisaya.</title>
        <authorList>
            <person name="Lian D.C."/>
            <person name="Zhao X.W."/>
            <person name="Wei L."/>
        </authorList>
    </citation>
    <scope>NUCLEOTIDE SEQUENCE [LARGE SCALE GENOMIC DNA]</scope>
    <source>
        <tissue evidence="11">Nenye</tissue>
    </source>
</reference>
<dbReference type="FunFam" id="1.50.10.130:FF:000001">
    <property type="entry name" value="Isoprene synthase, chloroplastic"/>
    <property type="match status" value="1"/>
</dbReference>
<organism evidence="11 12">
    <name type="scientific">Cinchona calisaya</name>
    <dbReference type="NCBI Taxonomy" id="153742"/>
    <lineage>
        <taxon>Eukaryota</taxon>
        <taxon>Viridiplantae</taxon>
        <taxon>Streptophyta</taxon>
        <taxon>Embryophyta</taxon>
        <taxon>Tracheophyta</taxon>
        <taxon>Spermatophyta</taxon>
        <taxon>Magnoliopsida</taxon>
        <taxon>eudicotyledons</taxon>
        <taxon>Gunneridae</taxon>
        <taxon>Pentapetalae</taxon>
        <taxon>asterids</taxon>
        <taxon>lamiids</taxon>
        <taxon>Gentianales</taxon>
        <taxon>Rubiaceae</taxon>
        <taxon>Cinchonoideae</taxon>
        <taxon>Cinchoneae</taxon>
        <taxon>Cinchona</taxon>
    </lineage>
</organism>
<evidence type="ECO:0000256" key="8">
    <source>
        <dbReference type="SAM" id="Coils"/>
    </source>
</evidence>
<evidence type="ECO:0000313" key="11">
    <source>
        <dbReference type="EMBL" id="KAL3508559.1"/>
    </source>
</evidence>
<dbReference type="InterPro" id="IPR034741">
    <property type="entry name" value="Terpene_cyclase-like_1_C"/>
</dbReference>
<dbReference type="InterPro" id="IPR005630">
    <property type="entry name" value="Terpene_synthase_metal-bd"/>
</dbReference>
<evidence type="ECO:0000313" key="12">
    <source>
        <dbReference type="Proteomes" id="UP001630127"/>
    </source>
</evidence>
<feature type="domain" description="Terpene synthase metal-binding" evidence="10">
    <location>
        <begin position="262"/>
        <end position="502"/>
    </location>
</feature>
<keyword evidence="5" id="KW-0456">Lyase</keyword>
<sequence length="560" mass="64891">MQVSFQSPIVTISKNHELTRRSANYHPSIWGDHFLAYDPDVKENFSQEERKLEELKEEVRKMLIATPDKSKRKLDLIDTIQRLGVSYHFENEIEASLQFMYSTYHELCDEDGNDLYTVALRFRLLRQQGHYVSCDVFNKFKNPEGNFKEPLISNVGGMLSLYEAANYLVHGEDILEEALKFTITHLEFMLPNLSNFLGRQINQALKFPIQKTLTRLGARQFMSLYQQDQSHNEILLNFAKLDFNILQKEHKKELSALTKWWKGLDCANNLPFARDRLVECYFWILGVYFEPKYCFARRVVTKVIALASIFDDIYDLYGTLDELILFTDAIERWHISAMDQLPSYMKHCYQALLDVYCEMEEELAKAGLSDHVNYAKSGMKQFTRAQLEEAKWLHSSQVPTFEEYMKVALVSGGYMMLASNSLACMGDLVRKEAFEYWLTNEPLIVRAASVIARLMDDMVTYEMEQERGELASAIECYKNQYGASEQEAVDELQTQVVNAWKDTNKECLNPTPLVPMPILERVLNLSRVIHLLYKDGDAYTNSKTNLKDLIISVLVDPVKI</sequence>
<dbReference type="InterPro" id="IPR001906">
    <property type="entry name" value="Terpene_synth_N"/>
</dbReference>
<dbReference type="GO" id="GO:0046872">
    <property type="term" value="F:metal ion binding"/>
    <property type="evidence" value="ECO:0007669"/>
    <property type="project" value="UniProtKB-KW"/>
</dbReference>
<proteinExistence type="inferred from homology"/>
<dbReference type="SFLD" id="SFLDS00005">
    <property type="entry name" value="Isoprenoid_Synthase_Type_I"/>
    <property type="match status" value="1"/>
</dbReference>
<dbReference type="SUPFAM" id="SSF48239">
    <property type="entry name" value="Terpenoid cyclases/Protein prenyltransferases"/>
    <property type="match status" value="1"/>
</dbReference>